<dbReference type="GO" id="GO:0003690">
    <property type="term" value="F:double-stranded DNA binding"/>
    <property type="evidence" value="ECO:0007669"/>
    <property type="project" value="TreeGrafter"/>
</dbReference>
<keyword evidence="7" id="KW-1185">Reference proteome</keyword>
<feature type="domain" description="H15" evidence="5">
    <location>
        <begin position="30"/>
        <end position="99"/>
    </location>
</feature>
<evidence type="ECO:0000313" key="6">
    <source>
        <dbReference type="EMBL" id="CAH1435587.1"/>
    </source>
</evidence>
<evidence type="ECO:0000256" key="1">
    <source>
        <dbReference type="ARBA" id="ARBA00004123"/>
    </source>
</evidence>
<dbReference type="PANTHER" id="PTHR11467:SF160">
    <property type="entry name" value="HISTONE H5, AT HOOK, DNA-BINDING, WINGED HELIX-LIKE DNA-BINDING DOMAIN SUPERFAMILY"/>
    <property type="match status" value="1"/>
</dbReference>
<dbReference type="EMBL" id="CAKMRJ010004445">
    <property type="protein sequence ID" value="CAH1435587.1"/>
    <property type="molecule type" value="Genomic_DNA"/>
</dbReference>
<dbReference type="CDD" id="cd00073">
    <property type="entry name" value="H15"/>
    <property type="match status" value="1"/>
</dbReference>
<feature type="region of interest" description="Disordered" evidence="4">
    <location>
        <begin position="120"/>
        <end position="264"/>
    </location>
</feature>
<dbReference type="GO" id="GO:0005730">
    <property type="term" value="C:nucleolus"/>
    <property type="evidence" value="ECO:0007669"/>
    <property type="project" value="TreeGrafter"/>
</dbReference>
<feature type="region of interest" description="Disordered" evidence="4">
    <location>
        <begin position="1"/>
        <end position="32"/>
    </location>
</feature>
<dbReference type="GO" id="GO:0006334">
    <property type="term" value="P:nucleosome assembly"/>
    <property type="evidence" value="ECO:0007669"/>
    <property type="project" value="InterPro"/>
</dbReference>
<organism evidence="6 7">
    <name type="scientific">Lactuca virosa</name>
    <dbReference type="NCBI Taxonomy" id="75947"/>
    <lineage>
        <taxon>Eukaryota</taxon>
        <taxon>Viridiplantae</taxon>
        <taxon>Streptophyta</taxon>
        <taxon>Embryophyta</taxon>
        <taxon>Tracheophyta</taxon>
        <taxon>Spermatophyta</taxon>
        <taxon>Magnoliopsida</taxon>
        <taxon>eudicotyledons</taxon>
        <taxon>Gunneridae</taxon>
        <taxon>Pentapetalae</taxon>
        <taxon>asterids</taxon>
        <taxon>campanulids</taxon>
        <taxon>Asterales</taxon>
        <taxon>Asteraceae</taxon>
        <taxon>Cichorioideae</taxon>
        <taxon>Cichorieae</taxon>
        <taxon>Lactucinae</taxon>
        <taxon>Lactuca</taxon>
    </lineage>
</organism>
<dbReference type="SMART" id="SM00526">
    <property type="entry name" value="H15"/>
    <property type="match status" value="1"/>
</dbReference>
<accession>A0AAU9NAY6</accession>
<dbReference type="PANTHER" id="PTHR11467">
    <property type="entry name" value="HISTONE H1"/>
    <property type="match status" value="1"/>
</dbReference>
<name>A0AAU9NAY6_9ASTR</name>
<reference evidence="6 7" key="1">
    <citation type="submission" date="2022-01" db="EMBL/GenBank/DDBJ databases">
        <authorList>
            <person name="Xiong W."/>
            <person name="Schranz E."/>
        </authorList>
    </citation>
    <scope>NUCLEOTIDE SEQUENCE [LARGE SCALE GENOMIC DNA]</scope>
</reference>
<proteinExistence type="predicted"/>
<feature type="compositionally biased region" description="Pro residues" evidence="4">
    <location>
        <begin position="400"/>
        <end position="410"/>
    </location>
</feature>
<dbReference type="AlphaFoldDB" id="A0AAU9NAY6"/>
<comment type="caution">
    <text evidence="6">The sequence shown here is derived from an EMBL/GenBank/DDBJ whole genome shotgun (WGS) entry which is preliminary data.</text>
</comment>
<dbReference type="SUPFAM" id="SSF46785">
    <property type="entry name" value="Winged helix' DNA-binding domain"/>
    <property type="match status" value="1"/>
</dbReference>
<sequence>MDPMTDIPPMTTHLADHVSDPPPTLRPTQTHPPYTEMITEAITALKDKDGSSKQAISKYIEKEYKNLPPTHSILLTHHLKRLRNEGQLIMVKYSYMFPPRSDQFQPPTSTDYHSTFGYTETGDANHATDVNAPTISPPGSTKRKVGRPPKNRSDSGIGVQTQMPNVQPYDAAPPPLSYQPQYQYDVGVGEDLPVNHGSGSDFQGNANATAGSEPLFASLGLGDDGGAVPSVPPPPPTENTAAKKGRGRPPKVKKGVGRPRRIGIGPVTVPLSGNVLAPRRRPKRAGRLNVGGVNGGVVESRRSGRPYVSRFGRLTGKPLNKPSNVGRGTAVIVTDPRQLVVYQELKTKYELLQSKVKQFAIAVKPCIDPNYGSVALQALQELEALAGADTNAPSHVQTPEPEPVPQPVPF</sequence>
<evidence type="ECO:0000313" key="7">
    <source>
        <dbReference type="Proteomes" id="UP001157418"/>
    </source>
</evidence>
<dbReference type="InterPro" id="IPR005818">
    <property type="entry name" value="Histone_H1/H5_H15"/>
</dbReference>
<dbReference type="Gene3D" id="1.10.10.10">
    <property type="entry name" value="Winged helix-like DNA-binding domain superfamily/Winged helix DNA-binding domain"/>
    <property type="match status" value="1"/>
</dbReference>
<feature type="compositionally biased region" description="Basic residues" evidence="4">
    <location>
        <begin position="141"/>
        <end position="150"/>
    </location>
</feature>
<dbReference type="GO" id="GO:0045910">
    <property type="term" value="P:negative regulation of DNA recombination"/>
    <property type="evidence" value="ECO:0007669"/>
    <property type="project" value="TreeGrafter"/>
</dbReference>
<evidence type="ECO:0000256" key="3">
    <source>
        <dbReference type="ARBA" id="ARBA00023242"/>
    </source>
</evidence>
<dbReference type="FunFam" id="1.10.10.10:FF:000637">
    <property type="entry name" value="Histone H1.2"/>
    <property type="match status" value="1"/>
</dbReference>
<dbReference type="GO" id="GO:0031492">
    <property type="term" value="F:nucleosomal DNA binding"/>
    <property type="evidence" value="ECO:0007669"/>
    <property type="project" value="TreeGrafter"/>
</dbReference>
<dbReference type="InterPro" id="IPR036388">
    <property type="entry name" value="WH-like_DNA-bd_sf"/>
</dbReference>
<dbReference type="InterPro" id="IPR017956">
    <property type="entry name" value="AT_hook_DNA-bd_motif"/>
</dbReference>
<protein>
    <recommendedName>
        <fullName evidence="5">H15 domain-containing protein</fullName>
    </recommendedName>
</protein>
<dbReference type="SMART" id="SM00384">
    <property type="entry name" value="AT_hook"/>
    <property type="match status" value="2"/>
</dbReference>
<dbReference type="Proteomes" id="UP001157418">
    <property type="component" value="Unassembled WGS sequence"/>
</dbReference>
<feature type="compositionally biased region" description="Basic residues" evidence="4">
    <location>
        <begin position="243"/>
        <end position="261"/>
    </location>
</feature>
<evidence type="ECO:0000256" key="4">
    <source>
        <dbReference type="SAM" id="MobiDB-lite"/>
    </source>
</evidence>
<dbReference type="GO" id="GO:0030261">
    <property type="term" value="P:chromosome condensation"/>
    <property type="evidence" value="ECO:0007669"/>
    <property type="project" value="TreeGrafter"/>
</dbReference>
<dbReference type="Pfam" id="PF00538">
    <property type="entry name" value="Linker_histone"/>
    <property type="match status" value="1"/>
</dbReference>
<gene>
    <name evidence="6" type="ORF">LVIROSA_LOCUS22019</name>
</gene>
<dbReference type="InterPro" id="IPR036390">
    <property type="entry name" value="WH_DNA-bd_sf"/>
</dbReference>
<dbReference type="GO" id="GO:0000786">
    <property type="term" value="C:nucleosome"/>
    <property type="evidence" value="ECO:0007669"/>
    <property type="project" value="InterPro"/>
</dbReference>
<dbReference type="PROSITE" id="PS51504">
    <property type="entry name" value="H15"/>
    <property type="match status" value="1"/>
</dbReference>
<feature type="region of interest" description="Disordered" evidence="4">
    <location>
        <begin position="389"/>
        <end position="410"/>
    </location>
</feature>
<comment type="subcellular location">
    <subcellularLocation>
        <location evidence="1">Nucleus</location>
    </subcellularLocation>
</comment>
<keyword evidence="3" id="KW-0539">Nucleus</keyword>
<evidence type="ECO:0000256" key="2">
    <source>
        <dbReference type="ARBA" id="ARBA00023125"/>
    </source>
</evidence>
<feature type="compositionally biased region" description="Polar residues" evidence="4">
    <location>
        <begin position="197"/>
        <end position="210"/>
    </location>
</feature>
<keyword evidence="2" id="KW-0238">DNA-binding</keyword>
<evidence type="ECO:0000259" key="5">
    <source>
        <dbReference type="PROSITE" id="PS51504"/>
    </source>
</evidence>